<dbReference type="Proteomes" id="UP001145742">
    <property type="component" value="Unassembled WGS sequence"/>
</dbReference>
<evidence type="ECO:0000313" key="1">
    <source>
        <dbReference type="EMBL" id="KAJ7428635.1"/>
    </source>
</evidence>
<keyword evidence="2" id="KW-1185">Reference proteome</keyword>
<proteinExistence type="predicted"/>
<reference evidence="1" key="1">
    <citation type="submission" date="2019-10" db="EMBL/GenBank/DDBJ databases">
        <authorList>
            <person name="Soares A.E.R."/>
            <person name="Aleixo A."/>
            <person name="Schneider P."/>
            <person name="Miyaki C.Y."/>
            <person name="Schneider M.P."/>
            <person name="Mello C."/>
            <person name="Vasconcelos A.T.R."/>
        </authorList>
    </citation>
    <scope>NUCLEOTIDE SEQUENCE</scope>
    <source>
        <tissue evidence="1">Muscle</tissue>
    </source>
</reference>
<dbReference type="PANTHER" id="PTHR33332">
    <property type="entry name" value="REVERSE TRANSCRIPTASE DOMAIN-CONTAINING PROTEIN"/>
    <property type="match status" value="1"/>
</dbReference>
<protein>
    <submittedName>
        <fullName evidence="1">Rna-directed dna polymerase from mobile element jockey-like</fullName>
    </submittedName>
</protein>
<evidence type="ECO:0000313" key="2">
    <source>
        <dbReference type="Proteomes" id="UP001145742"/>
    </source>
</evidence>
<accession>A0ABQ9DUN7</accession>
<dbReference type="EMBL" id="WHWB01025212">
    <property type="protein sequence ID" value="KAJ7428635.1"/>
    <property type="molecule type" value="Genomic_DNA"/>
</dbReference>
<organism evidence="1 2">
    <name type="scientific">Willisornis vidua</name>
    <name type="common">Xingu scale-backed antbird</name>
    <dbReference type="NCBI Taxonomy" id="1566151"/>
    <lineage>
        <taxon>Eukaryota</taxon>
        <taxon>Metazoa</taxon>
        <taxon>Chordata</taxon>
        <taxon>Craniata</taxon>
        <taxon>Vertebrata</taxon>
        <taxon>Euteleostomi</taxon>
        <taxon>Archelosauria</taxon>
        <taxon>Archosauria</taxon>
        <taxon>Dinosauria</taxon>
        <taxon>Saurischia</taxon>
        <taxon>Theropoda</taxon>
        <taxon>Coelurosauria</taxon>
        <taxon>Aves</taxon>
        <taxon>Neognathae</taxon>
        <taxon>Neoaves</taxon>
        <taxon>Telluraves</taxon>
        <taxon>Australaves</taxon>
        <taxon>Passeriformes</taxon>
        <taxon>Thamnophilidae</taxon>
        <taxon>Willisornis</taxon>
    </lineage>
</organism>
<name>A0ABQ9DUN7_9PASS</name>
<gene>
    <name evidence="1" type="ORF">WISP_01146</name>
</gene>
<sequence length="105" mass="12421">MPTKIMEQVLLEAMPRHMEYWEVFQDIQHGFTKDKSCLIILVAFNDGVTTSLDNGRATDVIYLDFNTVPNNIFLSKLEKYRFSGWTVRWMRKWLHSHIQRAMVNG</sequence>
<comment type="caution">
    <text evidence="1">The sequence shown here is derived from an EMBL/GenBank/DDBJ whole genome shotgun (WGS) entry which is preliminary data.</text>
</comment>